<dbReference type="AlphaFoldDB" id="A0A919D9H6"/>
<feature type="transmembrane region" description="Helical" evidence="4">
    <location>
        <begin position="55"/>
        <end position="78"/>
    </location>
</feature>
<evidence type="ECO:0000256" key="4">
    <source>
        <dbReference type="SAM" id="Phobius"/>
    </source>
</evidence>
<dbReference type="InterPro" id="IPR050469">
    <property type="entry name" value="Diguanylate_Cyclase"/>
</dbReference>
<dbReference type="InterPro" id="IPR043128">
    <property type="entry name" value="Rev_trsase/Diguanyl_cyclase"/>
</dbReference>
<comment type="cofactor">
    <cofactor evidence="1">
        <name>Mg(2+)</name>
        <dbReference type="ChEBI" id="CHEBI:18420"/>
    </cofactor>
</comment>
<reference evidence="6" key="2">
    <citation type="submission" date="2020-09" db="EMBL/GenBank/DDBJ databases">
        <authorList>
            <person name="Sun Q."/>
            <person name="Kim S."/>
        </authorList>
    </citation>
    <scope>NUCLEOTIDE SEQUENCE</scope>
    <source>
        <strain evidence="6">KCTC 32020</strain>
    </source>
</reference>
<dbReference type="GO" id="GO:0052621">
    <property type="term" value="F:diguanylate cyclase activity"/>
    <property type="evidence" value="ECO:0007669"/>
    <property type="project" value="UniProtKB-EC"/>
</dbReference>
<dbReference type="PANTHER" id="PTHR45138">
    <property type="entry name" value="REGULATORY COMPONENTS OF SENSORY TRANSDUCTION SYSTEM"/>
    <property type="match status" value="1"/>
</dbReference>
<dbReference type="EMBL" id="BNCF01000002">
    <property type="protein sequence ID" value="GHE27132.1"/>
    <property type="molecule type" value="Genomic_DNA"/>
</dbReference>
<comment type="catalytic activity">
    <reaction evidence="3">
        <text>2 GTP = 3',3'-c-di-GMP + 2 diphosphate</text>
        <dbReference type="Rhea" id="RHEA:24898"/>
        <dbReference type="ChEBI" id="CHEBI:33019"/>
        <dbReference type="ChEBI" id="CHEBI:37565"/>
        <dbReference type="ChEBI" id="CHEBI:58805"/>
        <dbReference type="EC" id="2.7.7.65"/>
    </reaction>
</comment>
<protein>
    <recommendedName>
        <fullName evidence="2">diguanylate cyclase</fullName>
        <ecNumber evidence="2">2.7.7.65</ecNumber>
    </recommendedName>
</protein>
<keyword evidence="4" id="KW-0472">Membrane</keyword>
<dbReference type="InterPro" id="IPR000160">
    <property type="entry name" value="GGDEF_dom"/>
</dbReference>
<evidence type="ECO:0000256" key="1">
    <source>
        <dbReference type="ARBA" id="ARBA00001946"/>
    </source>
</evidence>
<dbReference type="SUPFAM" id="SSF55073">
    <property type="entry name" value="Nucleotide cyclase"/>
    <property type="match status" value="1"/>
</dbReference>
<dbReference type="RefSeq" id="WP_186760828.1">
    <property type="nucleotide sequence ID" value="NZ_BNCF01000002.1"/>
</dbReference>
<dbReference type="PROSITE" id="PS50887">
    <property type="entry name" value="GGDEF"/>
    <property type="match status" value="1"/>
</dbReference>
<dbReference type="InterPro" id="IPR029787">
    <property type="entry name" value="Nucleotide_cyclase"/>
</dbReference>
<feature type="transmembrane region" description="Helical" evidence="4">
    <location>
        <begin position="124"/>
        <end position="146"/>
    </location>
</feature>
<name>A0A919D9H6_9GAMM</name>
<dbReference type="Proteomes" id="UP000636453">
    <property type="component" value="Unassembled WGS sequence"/>
</dbReference>
<comment type="caution">
    <text evidence="6">The sequence shown here is derived from an EMBL/GenBank/DDBJ whole genome shotgun (WGS) entry which is preliminary data.</text>
</comment>
<organism evidence="6 7">
    <name type="scientific">Vulcaniibacterium thermophilum</name>
    <dbReference type="NCBI Taxonomy" id="1169913"/>
    <lineage>
        <taxon>Bacteria</taxon>
        <taxon>Pseudomonadati</taxon>
        <taxon>Pseudomonadota</taxon>
        <taxon>Gammaproteobacteria</taxon>
        <taxon>Lysobacterales</taxon>
        <taxon>Lysobacteraceae</taxon>
        <taxon>Vulcaniibacterium</taxon>
    </lineage>
</organism>
<evidence type="ECO:0000256" key="3">
    <source>
        <dbReference type="ARBA" id="ARBA00034247"/>
    </source>
</evidence>
<feature type="domain" description="GGDEF" evidence="5">
    <location>
        <begin position="258"/>
        <end position="391"/>
    </location>
</feature>
<dbReference type="Pfam" id="PF00990">
    <property type="entry name" value="GGDEF"/>
    <property type="match status" value="1"/>
</dbReference>
<proteinExistence type="predicted"/>
<evidence type="ECO:0000256" key="2">
    <source>
        <dbReference type="ARBA" id="ARBA00012528"/>
    </source>
</evidence>
<keyword evidence="4" id="KW-0812">Transmembrane</keyword>
<gene>
    <name evidence="6" type="ORF">GCM10007167_05520</name>
</gene>
<dbReference type="EC" id="2.7.7.65" evidence="2"/>
<dbReference type="CDD" id="cd01949">
    <property type="entry name" value="GGDEF"/>
    <property type="match status" value="1"/>
</dbReference>
<reference evidence="6" key="1">
    <citation type="journal article" date="2014" name="Int. J. Syst. Evol. Microbiol.">
        <title>Complete genome sequence of Corynebacterium casei LMG S-19264T (=DSM 44701T), isolated from a smear-ripened cheese.</title>
        <authorList>
            <consortium name="US DOE Joint Genome Institute (JGI-PGF)"/>
            <person name="Walter F."/>
            <person name="Albersmeier A."/>
            <person name="Kalinowski J."/>
            <person name="Ruckert C."/>
        </authorList>
    </citation>
    <scope>NUCLEOTIDE SEQUENCE</scope>
    <source>
        <strain evidence="6">KCTC 32020</strain>
    </source>
</reference>
<evidence type="ECO:0000313" key="7">
    <source>
        <dbReference type="Proteomes" id="UP000636453"/>
    </source>
</evidence>
<dbReference type="SMART" id="SM00267">
    <property type="entry name" value="GGDEF"/>
    <property type="match status" value="1"/>
</dbReference>
<feature type="transmembrane region" description="Helical" evidence="4">
    <location>
        <begin position="158"/>
        <end position="175"/>
    </location>
</feature>
<dbReference type="PANTHER" id="PTHR45138:SF9">
    <property type="entry name" value="DIGUANYLATE CYCLASE DGCM-RELATED"/>
    <property type="match status" value="1"/>
</dbReference>
<evidence type="ECO:0000259" key="5">
    <source>
        <dbReference type="PROSITE" id="PS50887"/>
    </source>
</evidence>
<dbReference type="Gene3D" id="3.30.70.270">
    <property type="match status" value="1"/>
</dbReference>
<keyword evidence="7" id="KW-1185">Reference proteome</keyword>
<accession>A0A919D9H6</accession>
<feature type="transmembrane region" description="Helical" evidence="4">
    <location>
        <begin position="195"/>
        <end position="215"/>
    </location>
</feature>
<evidence type="ECO:0000313" key="6">
    <source>
        <dbReference type="EMBL" id="GHE27132.1"/>
    </source>
</evidence>
<keyword evidence="4" id="KW-1133">Transmembrane helix</keyword>
<dbReference type="FunFam" id="3.30.70.270:FF:000001">
    <property type="entry name" value="Diguanylate cyclase domain protein"/>
    <property type="match status" value="1"/>
</dbReference>
<dbReference type="NCBIfam" id="TIGR00254">
    <property type="entry name" value="GGDEF"/>
    <property type="match status" value="1"/>
</dbReference>
<sequence>MAALSIAWVALLALFGLLALALAVLLRIARRERRRDERDRLRPWIRGLWLQMLAWPAFALATGAAGAPAAALACGMLLGGYVEQGRALERLFVGRPSPAAVRALGPLLVLALMLLPGLDVDPRLTAALPWAAALAAALWFGLRLHLRNARRPSEVERATMVVFAVGAAIAALRLAEIGLTGRAAWTPTALAPIQALALLYVLVAPLLASVGFLLMHQERQRQRLERVAASDPLTATFNRTGFLKHGARVLRRARYMRMPLAAMMIDVDHFKHINDSFGHAAGDAVLTAVARAIEASVRPADLLARYGGDEFALLCAADERQARAIAERIGREVRALRIEWEGQWLRTTLSIGVAQARHDAEETLEQLLREADRQLYAAKLDGRDRSAVALADDD</sequence>